<dbReference type="STRING" id="84029.CROST_07380"/>
<keyword evidence="1 3" id="KW-0413">Isomerase</keyword>
<dbReference type="Proteomes" id="UP000190951">
    <property type="component" value="Chromosome"/>
</dbReference>
<dbReference type="Pfam" id="PF06026">
    <property type="entry name" value="Rib_5-P_isom_A"/>
    <property type="match status" value="1"/>
</dbReference>
<dbReference type="GO" id="GO:0004751">
    <property type="term" value="F:ribose-5-phosphate isomerase activity"/>
    <property type="evidence" value="ECO:0007669"/>
    <property type="project" value="UniProtKB-UniRule"/>
</dbReference>
<gene>
    <name evidence="3" type="primary">rpiA</name>
    <name evidence="3" type="ORF">CROST_012500</name>
</gene>
<dbReference type="Gene3D" id="3.40.50.1360">
    <property type="match status" value="1"/>
</dbReference>
<dbReference type="Gene3D" id="3.30.70.260">
    <property type="match status" value="1"/>
</dbReference>
<evidence type="ECO:0000313" key="3">
    <source>
        <dbReference type="EMBL" id="URZ10540.1"/>
    </source>
</evidence>
<dbReference type="PANTHER" id="PTHR11934:SF0">
    <property type="entry name" value="RIBOSE-5-PHOSPHATE ISOMERASE"/>
    <property type="match status" value="1"/>
</dbReference>
<proteinExistence type="predicted"/>
<name>A0A1S8LID9_9CLOT</name>
<accession>A0A1S8LID9</accession>
<dbReference type="SUPFAM" id="SSF75445">
    <property type="entry name" value="D-ribose-5-phosphate isomerase (RpiA), lid domain"/>
    <property type="match status" value="1"/>
</dbReference>
<dbReference type="NCBIfam" id="TIGR00021">
    <property type="entry name" value="rpiA"/>
    <property type="match status" value="1"/>
</dbReference>
<dbReference type="RefSeq" id="WP_077834094.1">
    <property type="nucleotide sequence ID" value="NZ_CP096983.1"/>
</dbReference>
<dbReference type="KEGG" id="crw:CROST_012500"/>
<evidence type="ECO:0000256" key="1">
    <source>
        <dbReference type="ARBA" id="ARBA00023235"/>
    </source>
</evidence>
<dbReference type="CDD" id="cd01398">
    <property type="entry name" value="RPI_A"/>
    <property type="match status" value="1"/>
</dbReference>
<reference evidence="3 4" key="1">
    <citation type="submission" date="2022-04" db="EMBL/GenBank/DDBJ databases">
        <title>Genome sequence of C. roseum typestrain.</title>
        <authorList>
            <person name="Poehlein A."/>
            <person name="Schoch T."/>
            <person name="Duerre P."/>
            <person name="Daniel R."/>
        </authorList>
    </citation>
    <scope>NUCLEOTIDE SEQUENCE [LARGE SCALE GENOMIC DNA]</scope>
    <source>
        <strain evidence="3 4">DSM 7320</strain>
    </source>
</reference>
<keyword evidence="4" id="KW-1185">Reference proteome</keyword>
<dbReference type="AlphaFoldDB" id="A0A1S8LID9"/>
<organism evidence="3 4">
    <name type="scientific">Clostridium felsineum</name>
    <dbReference type="NCBI Taxonomy" id="36839"/>
    <lineage>
        <taxon>Bacteria</taxon>
        <taxon>Bacillati</taxon>
        <taxon>Bacillota</taxon>
        <taxon>Clostridia</taxon>
        <taxon>Eubacteriales</taxon>
        <taxon>Clostridiaceae</taxon>
        <taxon>Clostridium</taxon>
    </lineage>
</organism>
<dbReference type="PANTHER" id="PTHR11934">
    <property type="entry name" value="RIBOSE-5-PHOSPHATE ISOMERASE"/>
    <property type="match status" value="1"/>
</dbReference>
<dbReference type="EMBL" id="CP096983">
    <property type="protein sequence ID" value="URZ10540.1"/>
    <property type="molecule type" value="Genomic_DNA"/>
</dbReference>
<dbReference type="GO" id="GO:0006014">
    <property type="term" value="P:D-ribose metabolic process"/>
    <property type="evidence" value="ECO:0007669"/>
    <property type="project" value="TreeGrafter"/>
</dbReference>
<dbReference type="GO" id="GO:0009052">
    <property type="term" value="P:pentose-phosphate shunt, non-oxidative branch"/>
    <property type="evidence" value="ECO:0007669"/>
    <property type="project" value="InterPro"/>
</dbReference>
<dbReference type="GO" id="GO:0005829">
    <property type="term" value="C:cytosol"/>
    <property type="evidence" value="ECO:0007669"/>
    <property type="project" value="TreeGrafter"/>
</dbReference>
<sequence length="228" mass="25377">MDEEILRKLCAKKAVEYIKNNFIVGLGAGRNIACLIELISKENLKIKVVTPSDNTRKLCFKYGIEVIEACLVDKVDVAFDGCCEVDEDFYASKGAGGVFTKEKIVGAMAKEYILLIDKSKLKKKLTFKFPVALEIVKDSLKYVCRSVSELGGEFSVRTSNNKDGYLITEDGNLLLDVKFENIDDFKKLNFDLKNITGVIETSIFTTEVTKLILAAYDGVKVISRGDVK</sequence>
<dbReference type="InterPro" id="IPR004788">
    <property type="entry name" value="Ribose5P_isomerase_type_A"/>
</dbReference>
<evidence type="ECO:0000256" key="2">
    <source>
        <dbReference type="NCBIfam" id="TIGR00021"/>
    </source>
</evidence>
<dbReference type="EC" id="5.3.1.6" evidence="2"/>
<protein>
    <recommendedName>
        <fullName evidence="2">Ribose 5-phosphate isomerase A</fullName>
        <ecNumber evidence="2">5.3.1.6</ecNumber>
    </recommendedName>
</protein>
<dbReference type="SUPFAM" id="SSF100950">
    <property type="entry name" value="NagB/RpiA/CoA transferase-like"/>
    <property type="match status" value="1"/>
</dbReference>
<evidence type="ECO:0000313" key="4">
    <source>
        <dbReference type="Proteomes" id="UP000190951"/>
    </source>
</evidence>
<dbReference type="InterPro" id="IPR037171">
    <property type="entry name" value="NagB/RpiA_transferase-like"/>
</dbReference>